<dbReference type="InterPro" id="IPR001567">
    <property type="entry name" value="Pept_M3A_M3B_dom"/>
</dbReference>
<dbReference type="PANTHER" id="PTHR11804">
    <property type="entry name" value="PROTEASE M3 THIMET OLIGOPEPTIDASE-RELATED"/>
    <property type="match status" value="1"/>
</dbReference>
<feature type="domain" description="Peptidase M3A/M3B catalytic" evidence="7">
    <location>
        <begin position="201"/>
        <end position="584"/>
    </location>
</feature>
<dbReference type="Pfam" id="PF01432">
    <property type="entry name" value="Peptidase_M3"/>
    <property type="match status" value="1"/>
</dbReference>
<evidence type="ECO:0000256" key="2">
    <source>
        <dbReference type="ARBA" id="ARBA00022723"/>
    </source>
</evidence>
<organism evidence="9 10">
    <name type="scientific">Mycoplasmopsis caviae</name>
    <dbReference type="NCBI Taxonomy" id="55603"/>
    <lineage>
        <taxon>Bacteria</taxon>
        <taxon>Bacillati</taxon>
        <taxon>Mycoplasmatota</taxon>
        <taxon>Mycoplasmoidales</taxon>
        <taxon>Metamycoplasmataceae</taxon>
        <taxon>Mycoplasmopsis</taxon>
    </lineage>
</organism>
<reference evidence="8" key="2">
    <citation type="submission" date="2022-07" db="EMBL/GenBank/DDBJ databases">
        <title>Complete genome of Mycoplasma caviae type strain G122.</title>
        <authorList>
            <person name="Spergser J."/>
        </authorList>
    </citation>
    <scope>NUCLEOTIDE SEQUENCE</scope>
    <source>
        <strain evidence="8">G122</strain>
    </source>
</reference>
<dbReference type="OrthoDB" id="9766487at2"/>
<dbReference type="PANTHER" id="PTHR11804:SF84">
    <property type="entry name" value="SACCHAROLYSIN"/>
    <property type="match status" value="1"/>
</dbReference>
<name>A0A3P8MEK8_9BACT</name>
<dbReference type="InterPro" id="IPR042088">
    <property type="entry name" value="OligoPept_F_C"/>
</dbReference>
<dbReference type="Proteomes" id="UP001058569">
    <property type="component" value="Chromosome"/>
</dbReference>
<keyword evidence="5 6" id="KW-0482">Metalloprotease</keyword>
<evidence type="ECO:0000256" key="5">
    <source>
        <dbReference type="ARBA" id="ARBA00023049"/>
    </source>
</evidence>
<dbReference type="EMBL" id="CP101806">
    <property type="protein sequence ID" value="UUD35315.1"/>
    <property type="molecule type" value="Genomic_DNA"/>
</dbReference>
<dbReference type="CDD" id="cd09608">
    <property type="entry name" value="M3B_PepF"/>
    <property type="match status" value="1"/>
</dbReference>
<evidence type="ECO:0000313" key="11">
    <source>
        <dbReference type="Proteomes" id="UP001058569"/>
    </source>
</evidence>
<evidence type="ECO:0000313" key="8">
    <source>
        <dbReference type="EMBL" id="UUD35315.1"/>
    </source>
</evidence>
<dbReference type="RefSeq" id="WP_126118157.1">
    <property type="nucleotide sequence ID" value="NZ_CP101806.1"/>
</dbReference>
<keyword evidence="11" id="KW-1185">Reference proteome</keyword>
<evidence type="ECO:0000256" key="1">
    <source>
        <dbReference type="ARBA" id="ARBA00022670"/>
    </source>
</evidence>
<dbReference type="Gene3D" id="1.10.287.830">
    <property type="entry name" value="putative peptidase helix hairpin domain like"/>
    <property type="match status" value="1"/>
</dbReference>
<dbReference type="EMBL" id="UZVY01000001">
    <property type="protein sequence ID" value="VDR41906.1"/>
    <property type="molecule type" value="Genomic_DNA"/>
</dbReference>
<evidence type="ECO:0000259" key="7">
    <source>
        <dbReference type="Pfam" id="PF01432"/>
    </source>
</evidence>
<sequence>MKQYKSVNDVDVKYTFDLEDILKGKKIRDLFEEYKALAKIAIETKDSKYESIEKYIESIELGKNIGILSNRIYNYISNHNNQNLVDSKWTELSTQWENLINKIEEEIGSETVRFYKNIEKFKIWKDDPRLANQRRSIIDAIDAYEHKLNDEVEEYINLTSSSQPDYESIFNIISDSELDYGFATDSKGKKYKLSPAVKIKYMKSDDFKVRKSTYDSFLKAHMKHKDSMANLLYQHFKAITVGAKVRKYKNSIDMLTYGDKIDKNKLQFLFDKVATLKYSIKKRNKYYKKFYEAKFGQKYQAKYDSYRELVKVKSTYTIEQMQNIVSEALRPFGSEYHTMINKAINERWVDYMTIDNKLSGAYSIGNTYGVDKKYILMNFDGELGSVETLAHELGHSMHSYFSDKNNDINNASYPIILAEIASIFNELMLYDYLLKNSKNDLFKFKILDNMIDGFIGTVFRQIMWANYEYDLYRAIENDQASPSYESLSKIYHKNSLKYSTKPNKYKKDKNIMSVYVPHYYYGFYVYKYAIGQLVANYFYSRLKAEGDSYLQVYINDFLSAGDRDYPLETLKKVGADLSDPKFYEIGFSYFKDLIEKWIKLGKKIFKIK</sequence>
<dbReference type="Gene3D" id="1.10.1370.20">
    <property type="entry name" value="Oligoendopeptidase f, C-terminal domain"/>
    <property type="match status" value="1"/>
</dbReference>
<gene>
    <name evidence="9" type="primary">pepF1</name>
    <name evidence="9" type="ORF">NCTC10126_00395</name>
    <name evidence="8" type="ORF">NPA07_00345</name>
</gene>
<protein>
    <submittedName>
        <fullName evidence="8">Oligoendopeptidase F family protein</fullName>
    </submittedName>
    <submittedName>
        <fullName evidence="9">Oligoendopeptidase F, plasmid</fullName>
        <ecNumber evidence="9">3.4.24.-</ecNumber>
    </submittedName>
</protein>
<dbReference type="GO" id="GO:0006518">
    <property type="term" value="P:peptide metabolic process"/>
    <property type="evidence" value="ECO:0007669"/>
    <property type="project" value="TreeGrafter"/>
</dbReference>
<comment type="similarity">
    <text evidence="6">Belongs to the peptidase M3 family.</text>
</comment>
<dbReference type="AlphaFoldDB" id="A0A3P8MEK8"/>
<dbReference type="GO" id="GO:0006508">
    <property type="term" value="P:proteolysis"/>
    <property type="evidence" value="ECO:0007669"/>
    <property type="project" value="UniProtKB-KW"/>
</dbReference>
<dbReference type="GO" id="GO:0046872">
    <property type="term" value="F:metal ion binding"/>
    <property type="evidence" value="ECO:0007669"/>
    <property type="project" value="UniProtKB-UniRule"/>
</dbReference>
<keyword evidence="4 6" id="KW-0862">Zinc</keyword>
<dbReference type="SUPFAM" id="SSF55486">
    <property type="entry name" value="Metalloproteases ('zincins'), catalytic domain"/>
    <property type="match status" value="1"/>
</dbReference>
<evidence type="ECO:0000313" key="9">
    <source>
        <dbReference type="EMBL" id="VDR41906.1"/>
    </source>
</evidence>
<evidence type="ECO:0000256" key="6">
    <source>
        <dbReference type="RuleBase" id="RU003435"/>
    </source>
</evidence>
<dbReference type="GO" id="GO:0004222">
    <property type="term" value="F:metalloendopeptidase activity"/>
    <property type="evidence" value="ECO:0007669"/>
    <property type="project" value="InterPro"/>
</dbReference>
<dbReference type="Gene3D" id="1.20.140.70">
    <property type="entry name" value="Oligopeptidase f, N-terminal domain"/>
    <property type="match status" value="1"/>
</dbReference>
<dbReference type="EC" id="3.4.24.-" evidence="9"/>
<reference evidence="9 10" key="1">
    <citation type="submission" date="2018-12" db="EMBL/GenBank/DDBJ databases">
        <authorList>
            <consortium name="Pathogen Informatics"/>
        </authorList>
    </citation>
    <scope>NUCLEOTIDE SEQUENCE [LARGE SCALE GENOMIC DNA]</scope>
    <source>
        <strain evidence="9 10">NCTC10126</strain>
    </source>
</reference>
<dbReference type="InterPro" id="IPR045090">
    <property type="entry name" value="Pept_M3A_M3B"/>
</dbReference>
<keyword evidence="3 6" id="KW-0378">Hydrolase</keyword>
<evidence type="ECO:0000256" key="4">
    <source>
        <dbReference type="ARBA" id="ARBA00022833"/>
    </source>
</evidence>
<evidence type="ECO:0000256" key="3">
    <source>
        <dbReference type="ARBA" id="ARBA00022801"/>
    </source>
</evidence>
<evidence type="ECO:0000313" key="10">
    <source>
        <dbReference type="Proteomes" id="UP000280036"/>
    </source>
</evidence>
<comment type="cofactor">
    <cofactor evidence="6">
        <name>Zn(2+)</name>
        <dbReference type="ChEBI" id="CHEBI:29105"/>
    </cofactor>
    <text evidence="6">Binds 1 zinc ion.</text>
</comment>
<accession>A0A3P8MEK8</accession>
<keyword evidence="1 6" id="KW-0645">Protease</keyword>
<keyword evidence="2 6" id="KW-0479">Metal-binding</keyword>
<proteinExistence type="inferred from homology"/>
<dbReference type="Proteomes" id="UP000280036">
    <property type="component" value="Unassembled WGS sequence"/>
</dbReference>